<dbReference type="EMBL" id="CAJFDH010000003">
    <property type="protein sequence ID" value="CAD5217663.1"/>
    <property type="molecule type" value="Genomic_DNA"/>
</dbReference>
<feature type="chain" id="PRO_5036221171" evidence="2">
    <location>
        <begin position="26"/>
        <end position="213"/>
    </location>
</feature>
<dbReference type="SMART" id="SM00442">
    <property type="entry name" value="FGF"/>
    <property type="match status" value="1"/>
</dbReference>
<reference evidence="3" key="1">
    <citation type="submission" date="2020-09" db="EMBL/GenBank/DDBJ databases">
        <authorList>
            <person name="Kikuchi T."/>
        </authorList>
    </citation>
    <scope>NUCLEOTIDE SEQUENCE</scope>
    <source>
        <strain evidence="3">SH1</strain>
    </source>
</reference>
<keyword evidence="4" id="KW-1185">Reference proteome</keyword>
<dbReference type="EMBL" id="CAJFCW020000003">
    <property type="protein sequence ID" value="CAG9108231.1"/>
    <property type="molecule type" value="Genomic_DNA"/>
</dbReference>
<evidence type="ECO:0000313" key="4">
    <source>
        <dbReference type="Proteomes" id="UP000614601"/>
    </source>
</evidence>
<comment type="caution">
    <text evidence="3">The sequence shown here is derived from an EMBL/GenBank/DDBJ whole genome shotgun (WGS) entry which is preliminary data.</text>
</comment>
<proteinExistence type="inferred from homology"/>
<dbReference type="AlphaFoldDB" id="A0A811KQU7"/>
<dbReference type="InterPro" id="IPR008996">
    <property type="entry name" value="IL1/FGF"/>
</dbReference>
<keyword evidence="2" id="KW-0732">Signal</keyword>
<evidence type="ECO:0000256" key="1">
    <source>
        <dbReference type="ARBA" id="ARBA00007936"/>
    </source>
</evidence>
<comment type="similarity">
    <text evidence="1">Belongs to the heparin-binding growth factors family.</text>
</comment>
<dbReference type="Pfam" id="PF00167">
    <property type="entry name" value="FGF"/>
    <property type="match status" value="1"/>
</dbReference>
<gene>
    <name evidence="3" type="ORF">BOKJ2_LOCUS7200</name>
</gene>
<dbReference type="GO" id="GO:0008083">
    <property type="term" value="F:growth factor activity"/>
    <property type="evidence" value="ECO:0007669"/>
    <property type="project" value="InterPro"/>
</dbReference>
<dbReference type="Gene3D" id="2.80.10.50">
    <property type="match status" value="1"/>
</dbReference>
<protein>
    <submittedName>
        <fullName evidence="3">Uncharacterized protein</fullName>
    </submittedName>
</protein>
<dbReference type="InterPro" id="IPR002209">
    <property type="entry name" value="Fibroblast_GF_fam"/>
</dbReference>
<sequence length="213" mass="24612">MINASGLRIILHLTIFTIITQPAQNEVIATLRTIVLHDSNVGEWRLYNRCSHGFVQLFLNNVNAMGKSESECLTRFLVQKTEWDDSFVLKQVHSKRYLCLNSKMGLISKSNLSYRCRFKEHLRKSGYSTFESRWRRGYFIGFDTEGQPLCSRNSSQCFQFIKLASSANKGPNRDCPSAYRRRAHRFAVPQINEIESASAFDVLKQTFMQKVLL</sequence>
<feature type="signal peptide" evidence="2">
    <location>
        <begin position="1"/>
        <end position="25"/>
    </location>
</feature>
<evidence type="ECO:0000313" key="3">
    <source>
        <dbReference type="EMBL" id="CAD5217663.1"/>
    </source>
</evidence>
<dbReference type="SUPFAM" id="SSF50353">
    <property type="entry name" value="Cytokine"/>
    <property type="match status" value="1"/>
</dbReference>
<dbReference type="PANTHER" id="PTHR11486">
    <property type="entry name" value="FIBROBLAST GROWTH FACTOR"/>
    <property type="match status" value="1"/>
</dbReference>
<organism evidence="3 4">
    <name type="scientific">Bursaphelenchus okinawaensis</name>
    <dbReference type="NCBI Taxonomy" id="465554"/>
    <lineage>
        <taxon>Eukaryota</taxon>
        <taxon>Metazoa</taxon>
        <taxon>Ecdysozoa</taxon>
        <taxon>Nematoda</taxon>
        <taxon>Chromadorea</taxon>
        <taxon>Rhabditida</taxon>
        <taxon>Tylenchina</taxon>
        <taxon>Tylenchomorpha</taxon>
        <taxon>Aphelenchoidea</taxon>
        <taxon>Aphelenchoididae</taxon>
        <taxon>Bursaphelenchus</taxon>
    </lineage>
</organism>
<name>A0A811KQU7_9BILA</name>
<evidence type="ECO:0000256" key="2">
    <source>
        <dbReference type="SAM" id="SignalP"/>
    </source>
</evidence>
<accession>A0A811KQU7</accession>
<dbReference type="CDD" id="cd23307">
    <property type="entry name" value="beta-trefoil_FGF8-like"/>
    <property type="match status" value="1"/>
</dbReference>
<dbReference type="Proteomes" id="UP000783686">
    <property type="component" value="Unassembled WGS sequence"/>
</dbReference>
<dbReference type="Proteomes" id="UP000614601">
    <property type="component" value="Unassembled WGS sequence"/>
</dbReference>
<dbReference type="OrthoDB" id="5988014at2759"/>